<sequence>VPAEVPAEVPAQTVPEEEAAPTKAEPAVDAEVSEVMAAVLSQVSIVPAEPVEDRQVTKYVTCVEIVVDNVDNGVMVIPVW</sequence>
<protein>
    <submittedName>
        <fullName evidence="2">Uncharacterized protein</fullName>
    </submittedName>
</protein>
<name>W2GJ02_PHYNI</name>
<proteinExistence type="predicted"/>
<organism evidence="2">
    <name type="scientific">Phytophthora nicotianae</name>
    <name type="common">Potato buckeye rot agent</name>
    <name type="synonym">Phytophthora parasitica</name>
    <dbReference type="NCBI Taxonomy" id="4792"/>
    <lineage>
        <taxon>Eukaryota</taxon>
        <taxon>Sar</taxon>
        <taxon>Stramenopiles</taxon>
        <taxon>Oomycota</taxon>
        <taxon>Peronosporomycetes</taxon>
        <taxon>Peronosporales</taxon>
        <taxon>Peronosporaceae</taxon>
        <taxon>Phytophthora</taxon>
    </lineage>
</organism>
<evidence type="ECO:0000256" key="1">
    <source>
        <dbReference type="SAM" id="MobiDB-lite"/>
    </source>
</evidence>
<gene>
    <name evidence="2" type="ORF">L915_11719</name>
</gene>
<accession>W2GJ02</accession>
<evidence type="ECO:0000313" key="2">
    <source>
        <dbReference type="EMBL" id="ETK82972.1"/>
    </source>
</evidence>
<dbReference type="Proteomes" id="UP000053236">
    <property type="component" value="Unassembled WGS sequence"/>
</dbReference>
<feature type="region of interest" description="Disordered" evidence="1">
    <location>
        <begin position="1"/>
        <end position="25"/>
    </location>
</feature>
<reference evidence="2" key="1">
    <citation type="submission" date="2013-11" db="EMBL/GenBank/DDBJ databases">
        <title>The Genome Sequence of Phytophthora parasitica CJ02B3.</title>
        <authorList>
            <consortium name="The Broad Institute Genomics Platform"/>
            <person name="Russ C."/>
            <person name="Tyler B."/>
            <person name="Panabieres F."/>
            <person name="Shan W."/>
            <person name="Tripathy S."/>
            <person name="Grunwald N."/>
            <person name="Machado M."/>
            <person name="Johnson C.S."/>
            <person name="Arredondo F."/>
            <person name="Hong C."/>
            <person name="Coffey M."/>
            <person name="Young S.K."/>
            <person name="Zeng Q."/>
            <person name="Gargeya S."/>
            <person name="Fitzgerald M."/>
            <person name="Abouelleil A."/>
            <person name="Alvarado L."/>
            <person name="Chapman S.B."/>
            <person name="Gainer-Dewar J."/>
            <person name="Goldberg J."/>
            <person name="Griggs A."/>
            <person name="Gujja S."/>
            <person name="Hansen M."/>
            <person name="Howarth C."/>
            <person name="Imamovic A."/>
            <person name="Ireland A."/>
            <person name="Larimer J."/>
            <person name="McCowan C."/>
            <person name="Murphy C."/>
            <person name="Pearson M."/>
            <person name="Poon T.W."/>
            <person name="Priest M."/>
            <person name="Roberts A."/>
            <person name="Saif S."/>
            <person name="Shea T."/>
            <person name="Sykes S."/>
            <person name="Wortman J."/>
            <person name="Nusbaum C."/>
            <person name="Birren B."/>
        </authorList>
    </citation>
    <scope>NUCLEOTIDE SEQUENCE [LARGE SCALE GENOMIC DNA]</scope>
    <source>
        <strain evidence="2">CJ02B3</strain>
    </source>
</reference>
<feature type="non-terminal residue" evidence="2">
    <location>
        <position position="1"/>
    </location>
</feature>
<dbReference type="EMBL" id="KI687113">
    <property type="protein sequence ID" value="ETK82972.1"/>
    <property type="molecule type" value="Genomic_DNA"/>
</dbReference>
<dbReference type="AlphaFoldDB" id="W2GJ02"/>